<gene>
    <name evidence="1" type="ORF">RF11_15053</name>
</gene>
<name>A0A0C2IET5_THEKT</name>
<dbReference type="EMBL" id="JWZT01004591">
    <property type="protein sequence ID" value="KII63818.1"/>
    <property type="molecule type" value="Genomic_DNA"/>
</dbReference>
<evidence type="ECO:0000313" key="2">
    <source>
        <dbReference type="Proteomes" id="UP000031668"/>
    </source>
</evidence>
<dbReference type="AlphaFoldDB" id="A0A0C2IET5"/>
<dbReference type="PANTHER" id="PTHR46880">
    <property type="entry name" value="RAS-ASSOCIATING DOMAIN-CONTAINING PROTEIN"/>
    <property type="match status" value="1"/>
</dbReference>
<evidence type="ECO:0000313" key="1">
    <source>
        <dbReference type="EMBL" id="KII63818.1"/>
    </source>
</evidence>
<keyword evidence="2" id="KW-1185">Reference proteome</keyword>
<sequence length="183" mass="21511">MTQQKKKAQVQTMPHTPYIHRIIFPHNFMVTPKYVHETMSELRKSSLRTLIIEESTDIFFLKMLILYFKYRAETELIYKTIFGRIVKLVSHDHIAHQLSLENIIVSAILKREIHHLCELHCVAHRKDLAVEDALKKIPLMIEIETFLRTVYTIFSRSSVNNEKFQESAKAAESDVIAFRVCKK</sequence>
<comment type="caution">
    <text evidence="1">The sequence shown here is derived from an EMBL/GenBank/DDBJ whole genome shotgun (WGS) entry which is preliminary data.</text>
</comment>
<dbReference type="OrthoDB" id="10068441at2759"/>
<reference evidence="1 2" key="1">
    <citation type="journal article" date="2014" name="Genome Biol. Evol.">
        <title>The genome of the myxosporean Thelohanellus kitauei shows adaptations to nutrient acquisition within its fish host.</title>
        <authorList>
            <person name="Yang Y."/>
            <person name="Xiong J."/>
            <person name="Zhou Z."/>
            <person name="Huo F."/>
            <person name="Miao W."/>
            <person name="Ran C."/>
            <person name="Liu Y."/>
            <person name="Zhang J."/>
            <person name="Feng J."/>
            <person name="Wang M."/>
            <person name="Wang M."/>
            <person name="Wang L."/>
            <person name="Yao B."/>
        </authorList>
    </citation>
    <scope>NUCLEOTIDE SEQUENCE [LARGE SCALE GENOMIC DNA]</scope>
    <source>
        <strain evidence="1">Wuqing</strain>
    </source>
</reference>
<dbReference type="PANTHER" id="PTHR46880:SF8">
    <property type="entry name" value="E3 SUMO-PROTEIN LIGASE KIAA1586"/>
    <property type="match status" value="1"/>
</dbReference>
<proteinExistence type="predicted"/>
<dbReference type="Proteomes" id="UP000031668">
    <property type="component" value="Unassembled WGS sequence"/>
</dbReference>
<accession>A0A0C2IET5</accession>
<protein>
    <submittedName>
        <fullName evidence="1">Uncharacterized protein</fullName>
    </submittedName>
</protein>
<organism evidence="1 2">
    <name type="scientific">Thelohanellus kitauei</name>
    <name type="common">Myxosporean</name>
    <dbReference type="NCBI Taxonomy" id="669202"/>
    <lineage>
        <taxon>Eukaryota</taxon>
        <taxon>Metazoa</taxon>
        <taxon>Cnidaria</taxon>
        <taxon>Myxozoa</taxon>
        <taxon>Myxosporea</taxon>
        <taxon>Bivalvulida</taxon>
        <taxon>Platysporina</taxon>
        <taxon>Myxobolidae</taxon>
        <taxon>Thelohanellus</taxon>
    </lineage>
</organism>